<dbReference type="GO" id="GO:0016592">
    <property type="term" value="C:mediator complex"/>
    <property type="evidence" value="ECO:0007669"/>
    <property type="project" value="InterPro"/>
</dbReference>
<dbReference type="Pfam" id="PF04934">
    <property type="entry name" value="Med6"/>
    <property type="match status" value="1"/>
</dbReference>
<organism evidence="11 13">
    <name type="scientific">Gibberella zeae</name>
    <name type="common">Wheat head blight fungus</name>
    <name type="synonym">Fusarium graminearum</name>
    <dbReference type="NCBI Taxonomy" id="5518"/>
    <lineage>
        <taxon>Eukaryota</taxon>
        <taxon>Fungi</taxon>
        <taxon>Dikarya</taxon>
        <taxon>Ascomycota</taxon>
        <taxon>Pezizomycotina</taxon>
        <taxon>Sordariomycetes</taxon>
        <taxon>Hypocreomycetidae</taxon>
        <taxon>Hypocreales</taxon>
        <taxon>Nectriaceae</taxon>
        <taxon>Fusarium</taxon>
    </lineage>
</organism>
<evidence type="ECO:0000256" key="4">
    <source>
        <dbReference type="ARBA" id="ARBA00023015"/>
    </source>
</evidence>
<dbReference type="OMA" id="ASHGHTY"/>
<accession>A0A2H3FH03</accession>
<dbReference type="InterPro" id="IPR016612">
    <property type="entry name" value="Mediator_Med6_fun"/>
</dbReference>
<evidence type="ECO:0000256" key="5">
    <source>
        <dbReference type="ARBA" id="ARBA00023159"/>
    </source>
</evidence>
<feature type="compositionally biased region" description="Polar residues" evidence="10">
    <location>
        <begin position="307"/>
        <end position="317"/>
    </location>
</feature>
<dbReference type="EMBL" id="CAAKMV010000141">
    <property type="protein sequence ID" value="VIO59754.1"/>
    <property type="molecule type" value="Genomic_DNA"/>
</dbReference>
<dbReference type="InterPro" id="IPR038566">
    <property type="entry name" value="Mediator_Med6_sf"/>
</dbReference>
<evidence type="ECO:0000256" key="9">
    <source>
        <dbReference type="PIRNR" id="PIRNR013286"/>
    </source>
</evidence>
<evidence type="ECO:0000256" key="6">
    <source>
        <dbReference type="ARBA" id="ARBA00023163"/>
    </source>
</evidence>
<dbReference type="InterPro" id="IPR007018">
    <property type="entry name" value="Mediator_Med6"/>
</dbReference>
<keyword evidence="5 9" id="KW-0010">Activator</keyword>
<keyword evidence="7 9" id="KW-0539">Nucleus</keyword>
<dbReference type="AlphaFoldDB" id="A0A2H3FH03"/>
<dbReference type="EMBL" id="CAJPIJ010000189">
    <property type="protein sequence ID" value="CAG2008124.1"/>
    <property type="molecule type" value="Genomic_DNA"/>
</dbReference>
<comment type="subcellular location">
    <subcellularLocation>
        <location evidence="1 9">Nucleus</location>
    </subcellularLocation>
</comment>
<sequence length="317" mass="34917">MSNPNDPPLDEIQWRSPMAIAQMGGLHNNTILFYFAESPFFERTSNNAVVYNQAMNVPSMYPVIQTREAFETHLNTMSGLEFRVVEEPAETGPGAGTGVWVIRKQTRRKSAYDDDEITVHASYFVVGENIYMAPTLSGILAARIMTISLSITNAVTAAESVRKWGPSRGNYYELPAAKTTTKAKIQDSAAATPMPPTDEPSKAPIASTPVTQKDEEKELEKLAEESFMIHMKYGGEYIDENPITGRPGEFHLTTTGRKPPQLVTKDSPMRSITAPTINTKIEDKKDSKEKTPRSATAPKPKRKKSKMANSTSTPAAS</sequence>
<keyword evidence="6 9" id="KW-0804">Transcription</keyword>
<dbReference type="OrthoDB" id="344220at2759"/>
<protein>
    <recommendedName>
        <fullName evidence="3 9">Mediator of RNA polymerase II transcription subunit 6</fullName>
    </recommendedName>
    <alternativeName>
        <fullName evidence="8 9">Mediator complex subunit 6</fullName>
    </alternativeName>
</protein>
<reference evidence="12" key="1">
    <citation type="submission" date="2019-04" db="EMBL/GenBank/DDBJ databases">
        <authorList>
            <person name="Melise S."/>
            <person name="Noan J."/>
            <person name="Okalmin O."/>
        </authorList>
    </citation>
    <scope>NUCLEOTIDE SEQUENCE</scope>
    <source>
        <strain evidence="12">FN9</strain>
    </source>
</reference>
<keyword evidence="4 9" id="KW-0805">Transcription regulation</keyword>
<evidence type="ECO:0000313" key="11">
    <source>
        <dbReference type="EMBL" id="CAG2008124.1"/>
    </source>
</evidence>
<evidence type="ECO:0000313" key="13">
    <source>
        <dbReference type="Proteomes" id="UP000746612"/>
    </source>
</evidence>
<feature type="compositionally biased region" description="Basic and acidic residues" evidence="10">
    <location>
        <begin position="280"/>
        <end position="292"/>
    </location>
</feature>
<proteinExistence type="inferred from homology"/>
<feature type="region of interest" description="Disordered" evidence="10">
    <location>
        <begin position="184"/>
        <end position="216"/>
    </location>
</feature>
<evidence type="ECO:0000256" key="7">
    <source>
        <dbReference type="ARBA" id="ARBA00023242"/>
    </source>
</evidence>
<feature type="region of interest" description="Disordered" evidence="10">
    <location>
        <begin position="240"/>
        <end position="317"/>
    </location>
</feature>
<reference evidence="11" key="2">
    <citation type="submission" date="2021-03" db="EMBL/GenBank/DDBJ databases">
        <authorList>
            <person name="Alouane T."/>
            <person name="Langin T."/>
            <person name="Bonhomme L."/>
        </authorList>
    </citation>
    <scope>NUCLEOTIDE SEQUENCE</scope>
    <source>
        <strain evidence="11">MDC_Fg202</strain>
    </source>
</reference>
<dbReference type="PIRSF" id="PIRSF013286">
    <property type="entry name" value="MED6_fungi"/>
    <property type="match status" value="1"/>
</dbReference>
<evidence type="ECO:0000256" key="8">
    <source>
        <dbReference type="ARBA" id="ARBA00031259"/>
    </source>
</evidence>
<evidence type="ECO:0000256" key="2">
    <source>
        <dbReference type="ARBA" id="ARBA00007526"/>
    </source>
</evidence>
<comment type="subunit">
    <text evidence="9">Component of the Mediator complex.</text>
</comment>
<dbReference type="GO" id="GO:0003712">
    <property type="term" value="F:transcription coregulator activity"/>
    <property type="evidence" value="ECO:0007669"/>
    <property type="project" value="InterPro"/>
</dbReference>
<evidence type="ECO:0000313" key="12">
    <source>
        <dbReference type="EMBL" id="VIO59754.1"/>
    </source>
</evidence>
<dbReference type="Proteomes" id="UP000746612">
    <property type="component" value="Unassembled WGS sequence"/>
</dbReference>
<comment type="function">
    <text evidence="9">Component of the Mediator complex, a coactivator involved in the regulated transcription of nearly all RNA polymerase II-dependent genes. Mediator functions as a bridge to convey information from gene-specific regulatory proteins to the basal RNA polymerase II transcription machinery.</text>
</comment>
<gene>
    <name evidence="12" type="ORF">FUG_LOCUS356063</name>
    <name evidence="11" type="ORF">MDCFG202_LOCUS546072</name>
</gene>
<evidence type="ECO:0000256" key="10">
    <source>
        <dbReference type="SAM" id="MobiDB-lite"/>
    </source>
</evidence>
<name>A0A2H3FH03_GIBZA</name>
<evidence type="ECO:0000256" key="3">
    <source>
        <dbReference type="ARBA" id="ARBA00020634"/>
    </source>
</evidence>
<evidence type="ECO:0000256" key="1">
    <source>
        <dbReference type="ARBA" id="ARBA00004123"/>
    </source>
</evidence>
<comment type="similarity">
    <text evidence="2 9">Belongs to the Mediator complex subunit 6 family.</text>
</comment>
<dbReference type="PANTHER" id="PTHR13104">
    <property type="entry name" value="MED-6-RELATED"/>
    <property type="match status" value="1"/>
</dbReference>
<dbReference type="GO" id="GO:0006357">
    <property type="term" value="P:regulation of transcription by RNA polymerase II"/>
    <property type="evidence" value="ECO:0007669"/>
    <property type="project" value="InterPro"/>
</dbReference>
<dbReference type="Gene3D" id="3.10.450.580">
    <property type="entry name" value="Mediator complex, subunit Med6"/>
    <property type="match status" value="1"/>
</dbReference>